<proteinExistence type="predicted"/>
<dbReference type="InterPro" id="IPR026960">
    <property type="entry name" value="RVT-Znf"/>
</dbReference>
<evidence type="ECO:0000313" key="3">
    <source>
        <dbReference type="Proteomes" id="UP000515135"/>
    </source>
</evidence>
<sequence>MPLTSVAEIERKINKHLRRWLGVPPSFTAIGLYTKAGQMQLPLSSVEEEYKVAKCRTVMLYRDSHDQKVRDAGVTTRAGRRFKADSLVDQAEGMLVLRDIIGITNIGRQGLGSTHFQQWGKANREERRSLVQEEVRKLEEEKRIAKATQMATQGAWTKWNLPSKKISWADLWNLEPYRISFMLRSVYDTLPSPSNLYRWGLREDPACKLCGERGTMAHILSSCKTALAQGRYRWRHDKVLTVLACSLEEARKRKRQGSTRPGSTIDFVREGERRTTTGRSREVGNILEKAKTWELRVDLGRKLQFPKVVQTKLRPDAVLWAEAEKKIVLVELTVPWEERCEEAYERKKNKYQELIDECRSKGWQAWLFPVEVGCRGFPAQSVWKLFTAIGVKGKERKVAVRKLGEAAERSSCWLWSRREESCWKPGGEDVQ</sequence>
<dbReference type="GeneID" id="109484090"/>
<dbReference type="RefSeq" id="XP_019642873.1">
    <property type="nucleotide sequence ID" value="XM_019787314.1"/>
</dbReference>
<accession>A0A6P5A0U3</accession>
<name>A0A6P5A0U3_BRABE</name>
<dbReference type="Pfam" id="PF13966">
    <property type="entry name" value="zf-RVT"/>
    <property type="match status" value="1"/>
</dbReference>
<keyword evidence="1" id="KW-0175">Coiled coil</keyword>
<feature type="coiled-coil region" evidence="1">
    <location>
        <begin position="121"/>
        <end position="148"/>
    </location>
</feature>
<dbReference type="Proteomes" id="UP000515135">
    <property type="component" value="Unplaced"/>
</dbReference>
<evidence type="ECO:0000259" key="2">
    <source>
        <dbReference type="Pfam" id="PF13966"/>
    </source>
</evidence>
<keyword evidence="3" id="KW-1185">Reference proteome</keyword>
<evidence type="ECO:0000256" key="1">
    <source>
        <dbReference type="SAM" id="Coils"/>
    </source>
</evidence>
<organism evidence="3 4">
    <name type="scientific">Branchiostoma belcheri</name>
    <name type="common">Amphioxus</name>
    <dbReference type="NCBI Taxonomy" id="7741"/>
    <lineage>
        <taxon>Eukaryota</taxon>
        <taxon>Metazoa</taxon>
        <taxon>Chordata</taxon>
        <taxon>Cephalochordata</taxon>
        <taxon>Leptocardii</taxon>
        <taxon>Amphioxiformes</taxon>
        <taxon>Branchiostomatidae</taxon>
        <taxon>Branchiostoma</taxon>
    </lineage>
</organism>
<reference evidence="4" key="1">
    <citation type="submission" date="2025-08" db="UniProtKB">
        <authorList>
            <consortium name="RefSeq"/>
        </authorList>
    </citation>
    <scope>IDENTIFICATION</scope>
    <source>
        <tissue evidence="4">Gonad</tissue>
    </source>
</reference>
<evidence type="ECO:0000313" key="4">
    <source>
        <dbReference type="RefSeq" id="XP_019642873.1"/>
    </source>
</evidence>
<dbReference type="OrthoDB" id="447743at2759"/>
<dbReference type="KEGG" id="bbel:109484090"/>
<feature type="domain" description="Reverse transcriptase zinc-binding" evidence="2">
    <location>
        <begin position="165"/>
        <end position="226"/>
    </location>
</feature>
<dbReference type="AlphaFoldDB" id="A0A6P5A0U3"/>
<gene>
    <name evidence="4" type="primary">LOC109484090</name>
</gene>
<protein>
    <submittedName>
        <fullName evidence="4">Uncharacterized protein LOC109484090</fullName>
    </submittedName>
</protein>